<dbReference type="EMBL" id="FOVD01000006">
    <property type="protein sequence ID" value="SFN66715.1"/>
    <property type="molecule type" value="Genomic_DNA"/>
</dbReference>
<protein>
    <submittedName>
        <fullName evidence="2">cAMP-binding domain of CRP or a regulatory subunit of cAMP-dependent protein kinases</fullName>
    </submittedName>
</protein>
<dbReference type="GO" id="GO:0016301">
    <property type="term" value="F:kinase activity"/>
    <property type="evidence" value="ECO:0007669"/>
    <property type="project" value="UniProtKB-KW"/>
</dbReference>
<dbReference type="Proteomes" id="UP000198769">
    <property type="component" value="Unassembled WGS sequence"/>
</dbReference>
<keyword evidence="2" id="KW-0418">Kinase</keyword>
<dbReference type="Pfam" id="PF00027">
    <property type="entry name" value="cNMP_binding"/>
    <property type="match status" value="1"/>
</dbReference>
<dbReference type="SUPFAM" id="SSF51206">
    <property type="entry name" value="cAMP-binding domain-like"/>
    <property type="match status" value="1"/>
</dbReference>
<accession>A0A1I5AW87</accession>
<sequence>MEEAYEYLKANFEITEADWDIIASKMVEKRFKKKDILLEPGEQENMLSFLSKGMLRFFIPTEEDKDNDITYDFMFEKKFFSADESFLTRTPSLYGIEALSDIVLYRFTYDDLQDIYKKTGSADRIGRIAHEKLFLERSQRLYSFLKFSATERYQNLFKENPLLIQEIPQKYIASYLGITPQALSRIRRQIY</sequence>
<feature type="domain" description="Cyclic nucleotide-binding" evidence="1">
    <location>
        <begin position="29"/>
        <end position="118"/>
    </location>
</feature>
<proteinExistence type="predicted"/>
<dbReference type="AlphaFoldDB" id="A0A1I5AW87"/>
<organism evidence="2 3">
    <name type="scientific">Chryseobacterium oleae</name>
    <dbReference type="NCBI Taxonomy" id="491207"/>
    <lineage>
        <taxon>Bacteria</taxon>
        <taxon>Pseudomonadati</taxon>
        <taxon>Bacteroidota</taxon>
        <taxon>Flavobacteriia</taxon>
        <taxon>Flavobacteriales</taxon>
        <taxon>Weeksellaceae</taxon>
        <taxon>Chryseobacterium group</taxon>
        <taxon>Chryseobacterium</taxon>
    </lineage>
</organism>
<dbReference type="OrthoDB" id="663011at2"/>
<evidence type="ECO:0000313" key="3">
    <source>
        <dbReference type="Proteomes" id="UP000198769"/>
    </source>
</evidence>
<evidence type="ECO:0000313" key="2">
    <source>
        <dbReference type="EMBL" id="SFN66715.1"/>
    </source>
</evidence>
<dbReference type="InterPro" id="IPR014710">
    <property type="entry name" value="RmlC-like_jellyroll"/>
</dbReference>
<dbReference type="Gene3D" id="2.60.120.10">
    <property type="entry name" value="Jelly Rolls"/>
    <property type="match status" value="1"/>
</dbReference>
<reference evidence="3" key="1">
    <citation type="submission" date="2016-10" db="EMBL/GenBank/DDBJ databases">
        <authorList>
            <person name="Varghese N."/>
            <person name="Submissions S."/>
        </authorList>
    </citation>
    <scope>NUCLEOTIDE SEQUENCE [LARGE SCALE GENOMIC DNA]</scope>
    <source>
        <strain evidence="3">DSM 25575</strain>
    </source>
</reference>
<gene>
    <name evidence="2" type="ORF">SAMN05421594_3737</name>
</gene>
<dbReference type="CDD" id="cd00038">
    <property type="entry name" value="CAP_ED"/>
    <property type="match status" value="1"/>
</dbReference>
<dbReference type="InterPro" id="IPR018490">
    <property type="entry name" value="cNMP-bd_dom_sf"/>
</dbReference>
<dbReference type="InterPro" id="IPR000595">
    <property type="entry name" value="cNMP-bd_dom"/>
</dbReference>
<keyword evidence="2" id="KW-0808">Transferase</keyword>
<keyword evidence="3" id="KW-1185">Reference proteome</keyword>
<dbReference type="RefSeq" id="WP_090026112.1">
    <property type="nucleotide sequence ID" value="NZ_FOVD01000006.1"/>
</dbReference>
<name>A0A1I5AW87_CHROL</name>
<evidence type="ECO:0000259" key="1">
    <source>
        <dbReference type="Pfam" id="PF00027"/>
    </source>
</evidence>